<keyword evidence="4 5" id="KW-0472">Membrane</keyword>
<dbReference type="EMBL" id="MFAZ01000012">
    <property type="protein sequence ID" value="OGD87508.1"/>
    <property type="molecule type" value="Genomic_DNA"/>
</dbReference>
<dbReference type="InterPro" id="IPR051533">
    <property type="entry name" value="WaaL-like"/>
</dbReference>
<feature type="transmembrane region" description="Helical" evidence="5">
    <location>
        <begin position="356"/>
        <end position="389"/>
    </location>
</feature>
<dbReference type="STRING" id="1797711.A2870_04125"/>
<protein>
    <recommendedName>
        <fullName evidence="6">O-antigen ligase-related domain-containing protein</fullName>
    </recommendedName>
</protein>
<gene>
    <name evidence="7" type="ORF">A2870_04125</name>
</gene>
<keyword evidence="3 5" id="KW-1133">Transmembrane helix</keyword>
<feature type="domain" description="O-antigen ligase-related" evidence="6">
    <location>
        <begin position="213"/>
        <end position="338"/>
    </location>
</feature>
<organism evidence="7 8">
    <name type="scientific">Candidatus Curtissbacteria bacterium RIFCSPHIGHO2_01_FULL_41_11</name>
    <dbReference type="NCBI Taxonomy" id="1797711"/>
    <lineage>
        <taxon>Bacteria</taxon>
        <taxon>Candidatus Curtissiibacteriota</taxon>
    </lineage>
</organism>
<feature type="transmembrane region" description="Helical" evidence="5">
    <location>
        <begin position="100"/>
        <end position="120"/>
    </location>
</feature>
<feature type="transmembrane region" description="Helical" evidence="5">
    <location>
        <begin position="188"/>
        <end position="206"/>
    </location>
</feature>
<feature type="transmembrane region" description="Helical" evidence="5">
    <location>
        <begin position="132"/>
        <end position="150"/>
    </location>
</feature>
<accession>A0A1F5G6M8</accession>
<evidence type="ECO:0000259" key="6">
    <source>
        <dbReference type="Pfam" id="PF04932"/>
    </source>
</evidence>
<dbReference type="AlphaFoldDB" id="A0A1F5G6M8"/>
<reference evidence="7 8" key="1">
    <citation type="journal article" date="2016" name="Nat. Commun.">
        <title>Thousands of microbial genomes shed light on interconnected biogeochemical processes in an aquifer system.</title>
        <authorList>
            <person name="Anantharaman K."/>
            <person name="Brown C.T."/>
            <person name="Hug L.A."/>
            <person name="Sharon I."/>
            <person name="Castelle C.J."/>
            <person name="Probst A.J."/>
            <person name="Thomas B.C."/>
            <person name="Singh A."/>
            <person name="Wilkins M.J."/>
            <person name="Karaoz U."/>
            <person name="Brodie E.L."/>
            <person name="Williams K.H."/>
            <person name="Hubbard S.S."/>
            <person name="Banfield J.F."/>
        </authorList>
    </citation>
    <scope>NUCLEOTIDE SEQUENCE [LARGE SCALE GENOMIC DNA]</scope>
</reference>
<evidence type="ECO:0000313" key="8">
    <source>
        <dbReference type="Proteomes" id="UP000179102"/>
    </source>
</evidence>
<sequence length="399" mass="44174">MSKSDLLFLVSVASIPIQLNKFFFPDYSFVFGLPVDYRGISIYLSHIAIVLYLVAFVLENLKNHKKIFQRFKLFALVLFLFNSYLFISSAIFSVSNVASLIYNIKILTLSLFSYAAAITLSKKPITKPLITVIKLSVFWESALVVAQFLLQRSLNLWLIGERSFDVSTPGIAHSQLFGSQILRPYGTFPHPNVLAAYLVISLIILGSDARRQFLATAALILTFSRSAYLVAASAILASTRKVQYLAVELALAAAAALFLTKQLLTSQLSSVAERLLLIQSALDISLKNPLFGVGSNNFILELSKLDLTSLSQTRLLQPVHNVFLLIATENGIVGLLLFTAVLFVASKHVNSKTKALLFIALLAFSSIDHFLWTLHQGQMMLFLILAYIVSKKQSTKKGV</sequence>
<name>A0A1F5G6M8_9BACT</name>
<evidence type="ECO:0000256" key="2">
    <source>
        <dbReference type="ARBA" id="ARBA00022692"/>
    </source>
</evidence>
<evidence type="ECO:0000256" key="1">
    <source>
        <dbReference type="ARBA" id="ARBA00004141"/>
    </source>
</evidence>
<evidence type="ECO:0000256" key="5">
    <source>
        <dbReference type="SAM" id="Phobius"/>
    </source>
</evidence>
<evidence type="ECO:0000313" key="7">
    <source>
        <dbReference type="EMBL" id="OGD87508.1"/>
    </source>
</evidence>
<feature type="transmembrane region" description="Helical" evidence="5">
    <location>
        <begin position="43"/>
        <end position="61"/>
    </location>
</feature>
<proteinExistence type="predicted"/>
<keyword evidence="2 5" id="KW-0812">Transmembrane</keyword>
<feature type="transmembrane region" description="Helical" evidence="5">
    <location>
        <begin position="213"/>
        <end position="236"/>
    </location>
</feature>
<dbReference type="GO" id="GO:0016020">
    <property type="term" value="C:membrane"/>
    <property type="evidence" value="ECO:0007669"/>
    <property type="project" value="UniProtKB-SubCell"/>
</dbReference>
<dbReference type="InterPro" id="IPR007016">
    <property type="entry name" value="O-antigen_ligase-rel_domated"/>
</dbReference>
<evidence type="ECO:0000256" key="4">
    <source>
        <dbReference type="ARBA" id="ARBA00023136"/>
    </source>
</evidence>
<dbReference type="Proteomes" id="UP000179102">
    <property type="component" value="Unassembled WGS sequence"/>
</dbReference>
<comment type="subcellular location">
    <subcellularLocation>
        <location evidence="1">Membrane</location>
        <topology evidence="1">Multi-pass membrane protein</topology>
    </subcellularLocation>
</comment>
<dbReference type="PANTHER" id="PTHR37422:SF13">
    <property type="entry name" value="LIPOPOLYSACCHARIDE BIOSYNTHESIS PROTEIN PA4999-RELATED"/>
    <property type="match status" value="1"/>
</dbReference>
<dbReference type="Pfam" id="PF04932">
    <property type="entry name" value="Wzy_C"/>
    <property type="match status" value="1"/>
</dbReference>
<feature type="transmembrane region" description="Helical" evidence="5">
    <location>
        <begin position="322"/>
        <end position="344"/>
    </location>
</feature>
<comment type="caution">
    <text evidence="7">The sequence shown here is derived from an EMBL/GenBank/DDBJ whole genome shotgun (WGS) entry which is preliminary data.</text>
</comment>
<dbReference type="PANTHER" id="PTHR37422">
    <property type="entry name" value="TEICHURONIC ACID BIOSYNTHESIS PROTEIN TUAE"/>
    <property type="match status" value="1"/>
</dbReference>
<evidence type="ECO:0000256" key="3">
    <source>
        <dbReference type="ARBA" id="ARBA00022989"/>
    </source>
</evidence>
<feature type="transmembrane region" description="Helical" evidence="5">
    <location>
        <begin position="73"/>
        <end position="94"/>
    </location>
</feature>